<dbReference type="Proteomes" id="UP000323128">
    <property type="component" value="Chromosome"/>
</dbReference>
<organism evidence="1">
    <name type="scientific">Streptococcus suis</name>
    <dbReference type="NCBI Taxonomy" id="1307"/>
    <lineage>
        <taxon>Bacteria</taxon>
        <taxon>Bacillati</taxon>
        <taxon>Bacillota</taxon>
        <taxon>Bacilli</taxon>
        <taxon>Lactobacillales</taxon>
        <taxon>Streptococcaceae</taxon>
        <taxon>Streptococcus</taxon>
    </lineage>
</organism>
<reference evidence="1" key="1">
    <citation type="journal article" date="2021" name="Front. Microbiol.">
        <title>Comparative Virulence and Genomic Analysis of Streptococcus suis Isolates.</title>
        <authorList>
            <person name="Nicholson T.L."/>
            <person name="Waack U."/>
            <person name="Anderson T.K."/>
            <person name="Bayles D.O."/>
            <person name="Zaia S.R."/>
            <person name="Goertz I."/>
            <person name="Eppinger M."/>
            <person name="Hau S.J."/>
            <person name="Brockmeier S.L."/>
            <person name="Shore S.M."/>
        </authorList>
    </citation>
    <scope>NUCLEOTIDE SEQUENCE</scope>
    <source>
        <strain evidence="1">SRD478</strain>
    </source>
</reference>
<dbReference type="RefSeq" id="WP_148115652.1">
    <property type="nucleotide sequence ID" value="NZ_CP030010.1"/>
</dbReference>
<gene>
    <name evidence="1" type="ORF">A7J08_01535</name>
</gene>
<dbReference type="EMBL" id="CP030010">
    <property type="protein sequence ID" value="ASW49037.2"/>
    <property type="molecule type" value="Genomic_DNA"/>
</dbReference>
<proteinExistence type="predicted"/>
<dbReference type="AlphaFoldDB" id="A0A3S6K1L7"/>
<evidence type="ECO:0000313" key="1">
    <source>
        <dbReference type="EMBL" id="ASW49037.2"/>
    </source>
</evidence>
<protein>
    <submittedName>
        <fullName evidence="1">Replication protein RepA</fullName>
    </submittedName>
</protein>
<name>A0A3S6K1L7_STRSU</name>
<accession>A0A3S6K1L7</accession>
<sequence>MTKTDRLTTASLEKEDGIRSTYRAHSFCCVLNNVDKLFDIETDFFEDQRFSDKTRKRVEEFRKKLPKLGYPFTPKRMIEILIDFWMEDSEDRSCAVNYEIGDDGVHHCHMILEGKQAIRFSALQKLYPTIHAELTRGTKEEVFAYLNKTGKHEEKAHTIVVPMVIHGEIRASRQGKRTDLEIIEQLLEEGQTPEEIMSQSLSFRRFSKLIKEHYYQMRLRTSPRFKDSMEVVYHVGASRSGKSYQQIRLMDKYGVGNVYVWSDYQNGGLDNYMGEKILFMEEFKGELSYQEFLRVTDSYVQQFHARFTNIYALWERVHISSIFPPRELYKLMVSDSLRATDTMEQMMLRISKVVYHFKVKNQGKVQYKSISFSIEDFNRHTIEQIEKFAYQFDKSNPNVLNYNFETDAFLYTMNPIKHLKKKAITPTDQRKSDDLNQRDKQ</sequence>